<gene>
    <name evidence="2" type="ORF">VCR31J2_1410069</name>
</gene>
<dbReference type="Proteomes" id="UP000041625">
    <property type="component" value="Unassembled WGS sequence"/>
</dbReference>
<reference evidence="2 3" key="1">
    <citation type="submission" date="2014-06" db="EMBL/GenBank/DDBJ databases">
        <authorList>
            <person name="Le Roux F."/>
        </authorList>
    </citation>
    <scope>NUCLEOTIDE SEQUENCE [LARGE SCALE GENOMIC DNA]</scope>
    <source>
        <strain evidence="2 3">J2-31</strain>
    </source>
</reference>
<dbReference type="EMBL" id="CCKJ01000048">
    <property type="protein sequence ID" value="CDT88754.1"/>
    <property type="molecule type" value="Genomic_DNA"/>
</dbReference>
<comment type="caution">
    <text evidence="2">The sequence shown here is derived from an EMBL/GenBank/DDBJ whole genome shotgun (WGS) entry which is preliminary data.</text>
</comment>
<sequence length="38" mass="4289">MDAIDSLKNMPCTKNERNALKSNKLLSKNKNAEHKFGV</sequence>
<protein>
    <submittedName>
        <fullName evidence="2">Uncharacterized protein</fullName>
    </submittedName>
</protein>
<feature type="region of interest" description="Disordered" evidence="1">
    <location>
        <begin position="1"/>
        <end position="38"/>
    </location>
</feature>
<accession>A0A0T7DW88</accession>
<evidence type="ECO:0000313" key="3">
    <source>
        <dbReference type="Proteomes" id="UP000041625"/>
    </source>
</evidence>
<accession>A0A0T7D4Z0</accession>
<organism evidence="2 3">
    <name type="scientific">Vibrio coralliirubri</name>
    <dbReference type="NCBI Taxonomy" id="1516159"/>
    <lineage>
        <taxon>Bacteria</taxon>
        <taxon>Pseudomonadati</taxon>
        <taxon>Pseudomonadota</taxon>
        <taxon>Gammaproteobacteria</taxon>
        <taxon>Vibrionales</taxon>
        <taxon>Vibrionaceae</taxon>
        <taxon>Vibrio</taxon>
    </lineage>
</organism>
<evidence type="ECO:0000256" key="1">
    <source>
        <dbReference type="SAM" id="MobiDB-lite"/>
    </source>
</evidence>
<name>A0A0T7DW88_9VIBR</name>
<evidence type="ECO:0000313" key="2">
    <source>
        <dbReference type="EMBL" id="CDT88754.1"/>
    </source>
</evidence>
<dbReference type="AlphaFoldDB" id="A0A0T7DW88"/>
<proteinExistence type="predicted"/>
<feature type="compositionally biased region" description="Low complexity" evidence="1">
    <location>
        <begin position="20"/>
        <end position="29"/>
    </location>
</feature>
<keyword evidence="3" id="KW-1185">Reference proteome</keyword>